<dbReference type="AlphaFoldDB" id="A0A381SW02"/>
<name>A0A381SW02_9ZZZZ</name>
<accession>A0A381SW02</accession>
<sequence length="340" mass="38796">MKNTLLFFLILFYSCTEEKTVTDVENIVSQNNDQFPCLNSSIKCQNSLTVGTNSEWTFDYYSSFPLDSVLNVTGAIIVVHGFNRNSDEYFENMLSVVQALTLEDKIMVIAPSFTTQDDNPDVQEITWTANSWKEGSLSVYKTNKLQISSFAIIDKIITDLNNKDNFPNLNTILVTGHSAGAQFTYLYSATNTVEQSLNDIDLLYGVANSSSYLYLNEVREIDSNYYIPADCNDYNDWPFGLQNRNDYASNLSASEISTQLIMRNVNYFNGLLDTTAYTYGCEYTLQGANRLDTGQRHFDHLNYYFSDHNHSFNTIPGAGHDNREMYLSTQFIDLVEQYFQ</sequence>
<dbReference type="PROSITE" id="PS51257">
    <property type="entry name" value="PROKAR_LIPOPROTEIN"/>
    <property type="match status" value="1"/>
</dbReference>
<dbReference type="SUPFAM" id="SSF53474">
    <property type="entry name" value="alpha/beta-Hydrolases"/>
    <property type="match status" value="1"/>
</dbReference>
<protein>
    <recommendedName>
        <fullName evidence="2">Alpha/beta hydrolase</fullName>
    </recommendedName>
</protein>
<dbReference type="Gene3D" id="3.40.50.1820">
    <property type="entry name" value="alpha/beta hydrolase"/>
    <property type="match status" value="1"/>
</dbReference>
<dbReference type="PANTHER" id="PTHR35560:SF3">
    <property type="entry name" value="PEPTIDASE S9 PROLYL OLIGOPEPTIDASE CATALYTIC DOMAIN-CONTAINING PROTEIN"/>
    <property type="match status" value="1"/>
</dbReference>
<evidence type="ECO:0008006" key="2">
    <source>
        <dbReference type="Google" id="ProtNLM"/>
    </source>
</evidence>
<dbReference type="EMBL" id="UINC01003572">
    <property type="protein sequence ID" value="SVA07481.1"/>
    <property type="molecule type" value="Genomic_DNA"/>
</dbReference>
<dbReference type="InterPro" id="IPR029058">
    <property type="entry name" value="AB_hydrolase_fold"/>
</dbReference>
<dbReference type="PANTHER" id="PTHR35560">
    <property type="entry name" value="BLL0132 PROTEIN"/>
    <property type="match status" value="1"/>
</dbReference>
<evidence type="ECO:0000313" key="1">
    <source>
        <dbReference type="EMBL" id="SVA07481.1"/>
    </source>
</evidence>
<proteinExistence type="predicted"/>
<reference evidence="1" key="1">
    <citation type="submission" date="2018-05" db="EMBL/GenBank/DDBJ databases">
        <authorList>
            <person name="Lanie J.A."/>
            <person name="Ng W.-L."/>
            <person name="Kazmierczak K.M."/>
            <person name="Andrzejewski T.M."/>
            <person name="Davidsen T.M."/>
            <person name="Wayne K.J."/>
            <person name="Tettelin H."/>
            <person name="Glass J.I."/>
            <person name="Rusch D."/>
            <person name="Podicherti R."/>
            <person name="Tsui H.-C.T."/>
            <person name="Winkler M.E."/>
        </authorList>
    </citation>
    <scope>NUCLEOTIDE SEQUENCE</scope>
</reference>
<gene>
    <name evidence="1" type="ORF">METZ01_LOCUS60335</name>
</gene>
<organism evidence="1">
    <name type="scientific">marine metagenome</name>
    <dbReference type="NCBI Taxonomy" id="408172"/>
    <lineage>
        <taxon>unclassified sequences</taxon>
        <taxon>metagenomes</taxon>
        <taxon>ecological metagenomes</taxon>
    </lineage>
</organism>